<dbReference type="Pfam" id="PF05067">
    <property type="entry name" value="Mn_catalase"/>
    <property type="match status" value="1"/>
</dbReference>
<evidence type="ECO:0000313" key="3">
    <source>
        <dbReference type="Proteomes" id="UP001216907"/>
    </source>
</evidence>
<gene>
    <name evidence="2" type="ORF">PZE19_30705</name>
</gene>
<organism evidence="2 3">
    <name type="scientific">Paludisphaera mucosa</name>
    <dbReference type="NCBI Taxonomy" id="3030827"/>
    <lineage>
        <taxon>Bacteria</taxon>
        <taxon>Pseudomonadati</taxon>
        <taxon>Planctomycetota</taxon>
        <taxon>Planctomycetia</taxon>
        <taxon>Isosphaerales</taxon>
        <taxon>Isosphaeraceae</taxon>
        <taxon>Paludisphaera</taxon>
    </lineage>
</organism>
<evidence type="ECO:0000313" key="2">
    <source>
        <dbReference type="EMBL" id="MDG3008159.1"/>
    </source>
</evidence>
<dbReference type="RefSeq" id="WP_277864486.1">
    <property type="nucleotide sequence ID" value="NZ_JARRAG010000003.1"/>
</dbReference>
<accession>A0ABT6FKX3</accession>
<protein>
    <submittedName>
        <fullName evidence="2">Manganese catalase family protein</fullName>
    </submittedName>
</protein>
<dbReference type="Proteomes" id="UP001216907">
    <property type="component" value="Unassembled WGS sequence"/>
</dbReference>
<comment type="similarity">
    <text evidence="1">Belongs to the manganese catalase family.</text>
</comment>
<sequence>MIFRVDKLLTALPKPKHPSADAAAAVQELMGGKAGEMSTLMNYFFQTINFRDRENYQPFYKLVSNIAAEEWGHVELVASAINLLLTGTVPRGHDPAAAPLADVPGFRNTYHFFAAGQNALPMDSMGHFWNGSYVHSSGSLKLDLVHNFFLELNARATKLKVYETTSDPTVRELTAFLLVRGSTHVIAYAKALEALSGGVEVAKLFPIPELSTDAFPEARKYVEQGLYNTMYSFSQEDISALGQIWKGAHPDGAPELVVTNDPIPTLVDIPFLPAEPQVAAPSALDPEQVKEAAERIFGKDKGKRKGKKAS</sequence>
<name>A0ABT6FKX3_9BACT</name>
<dbReference type="SUPFAM" id="SSF47240">
    <property type="entry name" value="Ferritin-like"/>
    <property type="match status" value="1"/>
</dbReference>
<proteinExistence type="inferred from homology"/>
<reference evidence="2 3" key="1">
    <citation type="submission" date="2023-03" db="EMBL/GenBank/DDBJ databases">
        <title>Paludisphaera mucosa sp. nov. a novel planctomycete from northern fen.</title>
        <authorList>
            <person name="Ivanova A."/>
        </authorList>
    </citation>
    <scope>NUCLEOTIDE SEQUENCE [LARGE SCALE GENOMIC DNA]</scope>
    <source>
        <strain evidence="2 3">Pla2</strain>
    </source>
</reference>
<dbReference type="EMBL" id="JARRAG010000003">
    <property type="protein sequence ID" value="MDG3008159.1"/>
    <property type="molecule type" value="Genomic_DNA"/>
</dbReference>
<dbReference type="InterPro" id="IPR012347">
    <property type="entry name" value="Ferritin-like"/>
</dbReference>
<comment type="caution">
    <text evidence="2">The sequence shown here is derived from an EMBL/GenBank/DDBJ whole genome shotgun (WGS) entry which is preliminary data.</text>
</comment>
<dbReference type="InterPro" id="IPR007760">
    <property type="entry name" value="Mn_catalase"/>
</dbReference>
<keyword evidence="3" id="KW-1185">Reference proteome</keyword>
<dbReference type="InterPro" id="IPR009078">
    <property type="entry name" value="Ferritin-like_SF"/>
</dbReference>
<dbReference type="Gene3D" id="1.20.1260.10">
    <property type="match status" value="1"/>
</dbReference>
<evidence type="ECO:0000256" key="1">
    <source>
        <dbReference type="ARBA" id="ARBA00007644"/>
    </source>
</evidence>